<dbReference type="AlphaFoldDB" id="A0A1M7IYM6"/>
<evidence type="ECO:0000313" key="2">
    <source>
        <dbReference type="Proteomes" id="UP000184364"/>
    </source>
</evidence>
<keyword evidence="2" id="KW-1185">Reference proteome</keyword>
<dbReference type="STRING" id="1302687.SAMN05444267_10494"/>
<evidence type="ECO:0008006" key="3">
    <source>
        <dbReference type="Google" id="ProtNLM"/>
    </source>
</evidence>
<reference evidence="2" key="1">
    <citation type="submission" date="2016-11" db="EMBL/GenBank/DDBJ databases">
        <authorList>
            <person name="Varghese N."/>
            <person name="Submissions S."/>
        </authorList>
    </citation>
    <scope>NUCLEOTIDE SEQUENCE [LARGE SCALE GENOMIC DNA]</scope>
    <source>
        <strain evidence="2">DSM 26899</strain>
    </source>
</reference>
<dbReference type="OrthoDB" id="1263252at2"/>
<protein>
    <recommendedName>
        <fullName evidence="3">Natural product</fullName>
    </recommendedName>
</protein>
<sequence>MKNLKKISRQSLANISGGAITPIGSNCCGSWCNGSWMSCRVHHFACPPDSDTNPPAEWDGYCPM</sequence>
<accession>A0A1M7IYM6</accession>
<proteinExistence type="predicted"/>
<dbReference type="Proteomes" id="UP000184364">
    <property type="component" value="Unassembled WGS sequence"/>
</dbReference>
<dbReference type="RefSeq" id="WP_083547330.1">
    <property type="nucleotide sequence ID" value="NZ_FRAV01000049.1"/>
</dbReference>
<dbReference type="EMBL" id="FRAV01000049">
    <property type="protein sequence ID" value="SHM45819.1"/>
    <property type="molecule type" value="Genomic_DNA"/>
</dbReference>
<dbReference type="NCBIfam" id="NF047798">
    <property type="entry name" value="leader_Chryseo"/>
    <property type="match status" value="1"/>
</dbReference>
<name>A0A1M7IYM6_9FLAO</name>
<evidence type="ECO:0000313" key="1">
    <source>
        <dbReference type="EMBL" id="SHM45819.1"/>
    </source>
</evidence>
<organism evidence="1 2">
    <name type="scientific">Chryseobacterium polytrichastri</name>
    <dbReference type="NCBI Taxonomy" id="1302687"/>
    <lineage>
        <taxon>Bacteria</taxon>
        <taxon>Pseudomonadati</taxon>
        <taxon>Bacteroidota</taxon>
        <taxon>Flavobacteriia</taxon>
        <taxon>Flavobacteriales</taxon>
        <taxon>Weeksellaceae</taxon>
        <taxon>Chryseobacterium group</taxon>
        <taxon>Chryseobacterium</taxon>
    </lineage>
</organism>
<gene>
    <name evidence="1" type="ORF">SAMN05444267_10494</name>
</gene>
<dbReference type="InterPro" id="IPR058074">
    <property type="entry name" value="Bacteriocin-like"/>
</dbReference>